<keyword evidence="3" id="KW-0813">Transport</keyword>
<feature type="domain" description="FAD-binding FR-type" evidence="12">
    <location>
        <begin position="324"/>
        <end position="453"/>
    </location>
</feature>
<feature type="compositionally biased region" description="Basic and acidic residues" evidence="10">
    <location>
        <begin position="1155"/>
        <end position="1175"/>
    </location>
</feature>
<dbReference type="Pfam" id="PF01794">
    <property type="entry name" value="Ferric_reduct"/>
    <property type="match status" value="1"/>
</dbReference>
<name>A0A364N4W3_STELY</name>
<keyword evidence="7" id="KW-0560">Oxidoreductase</keyword>
<dbReference type="STRING" id="183478.A0A364N4W3"/>
<feature type="transmembrane region" description="Helical" evidence="11">
    <location>
        <begin position="127"/>
        <end position="145"/>
    </location>
</feature>
<dbReference type="GO" id="GO:0000293">
    <property type="term" value="F:ferric-chelate reductase activity"/>
    <property type="evidence" value="ECO:0007669"/>
    <property type="project" value="UniProtKB-ARBA"/>
</dbReference>
<feature type="transmembrane region" description="Helical" evidence="11">
    <location>
        <begin position="231"/>
        <end position="255"/>
    </location>
</feature>
<feature type="transmembrane region" description="Helical" evidence="11">
    <location>
        <begin position="267"/>
        <end position="288"/>
    </location>
</feature>
<feature type="region of interest" description="Disordered" evidence="10">
    <location>
        <begin position="1078"/>
        <end position="1201"/>
    </location>
</feature>
<dbReference type="InterPro" id="IPR013130">
    <property type="entry name" value="Fe3_Rdtase_TM_dom"/>
</dbReference>
<dbReference type="EMBL" id="QGDH01000054">
    <property type="protein sequence ID" value="RAR11831.1"/>
    <property type="molecule type" value="Genomic_DNA"/>
</dbReference>
<feature type="region of interest" description="Disordered" evidence="10">
    <location>
        <begin position="693"/>
        <end position="767"/>
    </location>
</feature>
<evidence type="ECO:0000256" key="1">
    <source>
        <dbReference type="ARBA" id="ARBA00004141"/>
    </source>
</evidence>
<dbReference type="InterPro" id="IPR051410">
    <property type="entry name" value="Ferric/Cupric_Reductase"/>
</dbReference>
<feature type="transmembrane region" description="Helical" evidence="11">
    <location>
        <begin position="165"/>
        <end position="186"/>
    </location>
</feature>
<dbReference type="PROSITE" id="PS51384">
    <property type="entry name" value="FAD_FR"/>
    <property type="match status" value="1"/>
</dbReference>
<dbReference type="CDD" id="cd06186">
    <property type="entry name" value="NOX_Duox_like_FAD_NADP"/>
    <property type="match status" value="1"/>
</dbReference>
<organism evidence="13 14">
    <name type="scientific">Stemphylium lycopersici</name>
    <name type="common">Tomato gray leaf spot disease fungus</name>
    <name type="synonym">Thyrospora lycopersici</name>
    <dbReference type="NCBI Taxonomy" id="183478"/>
    <lineage>
        <taxon>Eukaryota</taxon>
        <taxon>Fungi</taxon>
        <taxon>Dikarya</taxon>
        <taxon>Ascomycota</taxon>
        <taxon>Pezizomycotina</taxon>
        <taxon>Dothideomycetes</taxon>
        <taxon>Pleosporomycetidae</taxon>
        <taxon>Pleosporales</taxon>
        <taxon>Pleosporineae</taxon>
        <taxon>Pleosporaceae</taxon>
        <taxon>Stemphylium</taxon>
    </lineage>
</organism>
<dbReference type="SFLD" id="SFLDG01168">
    <property type="entry name" value="Ferric_reductase_subgroup_(FRE"/>
    <property type="match status" value="1"/>
</dbReference>
<accession>A0A364N4W3</accession>
<feature type="region of interest" description="Disordered" evidence="10">
    <location>
        <begin position="811"/>
        <end position="938"/>
    </location>
</feature>
<dbReference type="GO" id="GO:0006826">
    <property type="term" value="P:iron ion transport"/>
    <property type="evidence" value="ECO:0007669"/>
    <property type="project" value="TreeGrafter"/>
</dbReference>
<feature type="compositionally biased region" description="Basic and acidic residues" evidence="10">
    <location>
        <begin position="1095"/>
        <end position="1116"/>
    </location>
</feature>
<feature type="transmembrane region" description="Helical" evidence="11">
    <location>
        <begin position="40"/>
        <end position="63"/>
    </location>
</feature>
<comment type="subcellular location">
    <subcellularLocation>
        <location evidence="1">Membrane</location>
        <topology evidence="1">Multi-pass membrane protein</topology>
    </subcellularLocation>
</comment>
<evidence type="ECO:0000256" key="11">
    <source>
        <dbReference type="SAM" id="Phobius"/>
    </source>
</evidence>
<evidence type="ECO:0000256" key="2">
    <source>
        <dbReference type="ARBA" id="ARBA00006278"/>
    </source>
</evidence>
<evidence type="ECO:0000256" key="8">
    <source>
        <dbReference type="ARBA" id="ARBA00023065"/>
    </source>
</evidence>
<feature type="transmembrane region" description="Helical" evidence="11">
    <location>
        <begin position="198"/>
        <end position="219"/>
    </location>
</feature>
<dbReference type="AlphaFoldDB" id="A0A364N4W3"/>
<dbReference type="Gene3D" id="3.40.50.80">
    <property type="entry name" value="Nucleotide-binding domain of ferredoxin-NADP reductase (FNR) module"/>
    <property type="match status" value="1"/>
</dbReference>
<keyword evidence="14" id="KW-1185">Reference proteome</keyword>
<evidence type="ECO:0000256" key="5">
    <source>
        <dbReference type="ARBA" id="ARBA00022982"/>
    </source>
</evidence>
<comment type="similarity">
    <text evidence="2">Belongs to the ferric reductase (FRE) family.</text>
</comment>
<evidence type="ECO:0000313" key="14">
    <source>
        <dbReference type="Proteomes" id="UP000249619"/>
    </source>
</evidence>
<evidence type="ECO:0000256" key="6">
    <source>
        <dbReference type="ARBA" id="ARBA00022989"/>
    </source>
</evidence>
<keyword evidence="8" id="KW-0406">Ion transport</keyword>
<dbReference type="SUPFAM" id="SSF52343">
    <property type="entry name" value="Ferredoxin reductase-like, C-terminal NADP-linked domain"/>
    <property type="match status" value="1"/>
</dbReference>
<dbReference type="GO" id="GO:0005886">
    <property type="term" value="C:plasma membrane"/>
    <property type="evidence" value="ECO:0007669"/>
    <property type="project" value="TreeGrafter"/>
</dbReference>
<evidence type="ECO:0000259" key="12">
    <source>
        <dbReference type="PROSITE" id="PS51384"/>
    </source>
</evidence>
<evidence type="ECO:0000313" key="13">
    <source>
        <dbReference type="EMBL" id="RAR11831.1"/>
    </source>
</evidence>
<protein>
    <submittedName>
        <fullName evidence="13">Ferric reductase</fullName>
    </submittedName>
</protein>
<dbReference type="SFLD" id="SFLDS00052">
    <property type="entry name" value="Ferric_Reductase_Domain"/>
    <property type="match status" value="1"/>
</dbReference>
<evidence type="ECO:0000256" key="7">
    <source>
        <dbReference type="ARBA" id="ARBA00023002"/>
    </source>
</evidence>
<evidence type="ECO:0000256" key="9">
    <source>
        <dbReference type="ARBA" id="ARBA00023136"/>
    </source>
</evidence>
<dbReference type="PANTHER" id="PTHR32361:SF12">
    <property type="entry name" value="PUTATIVE (AFU_ORTHOLOGUE AFUA_1G14340)-RELATED"/>
    <property type="match status" value="1"/>
</dbReference>
<feature type="compositionally biased region" description="Polar residues" evidence="10">
    <location>
        <begin position="852"/>
        <end position="865"/>
    </location>
</feature>
<dbReference type="InterPro" id="IPR013121">
    <property type="entry name" value="Fe_red_NAD-bd_6"/>
</dbReference>
<feature type="transmembrane region" description="Helical" evidence="11">
    <location>
        <begin position="300"/>
        <end position="320"/>
    </location>
</feature>
<dbReference type="InterPro" id="IPR039261">
    <property type="entry name" value="FNR_nucleotide-bd"/>
</dbReference>
<keyword evidence="9 11" id="KW-0472">Membrane</keyword>
<dbReference type="Pfam" id="PF08030">
    <property type="entry name" value="NAD_binding_6"/>
    <property type="match status" value="1"/>
</dbReference>
<evidence type="ECO:0000256" key="4">
    <source>
        <dbReference type="ARBA" id="ARBA00022692"/>
    </source>
</evidence>
<keyword evidence="5" id="KW-0249">Electron transport</keyword>
<feature type="compositionally biased region" description="Low complexity" evidence="10">
    <location>
        <begin position="1127"/>
        <end position="1138"/>
    </location>
</feature>
<gene>
    <name evidence="13" type="ORF">DDE83_004429</name>
</gene>
<dbReference type="GO" id="GO:0006879">
    <property type="term" value="P:intracellular iron ion homeostasis"/>
    <property type="evidence" value="ECO:0007669"/>
    <property type="project" value="TreeGrafter"/>
</dbReference>
<dbReference type="Pfam" id="PF08022">
    <property type="entry name" value="FAD_binding_8"/>
    <property type="match status" value="1"/>
</dbReference>
<dbReference type="InterPro" id="IPR013112">
    <property type="entry name" value="FAD-bd_8"/>
</dbReference>
<feature type="compositionally biased region" description="Basic and acidic residues" evidence="10">
    <location>
        <begin position="975"/>
        <end position="998"/>
    </location>
</feature>
<feature type="compositionally biased region" description="Basic and acidic residues" evidence="10">
    <location>
        <begin position="896"/>
        <end position="906"/>
    </location>
</feature>
<feature type="compositionally biased region" description="Basic and acidic residues" evidence="10">
    <location>
        <begin position="866"/>
        <end position="882"/>
    </location>
</feature>
<evidence type="ECO:0000256" key="3">
    <source>
        <dbReference type="ARBA" id="ARBA00022448"/>
    </source>
</evidence>
<keyword evidence="6 11" id="KW-1133">Transmembrane helix</keyword>
<feature type="region of interest" description="Disordered" evidence="10">
    <location>
        <begin position="975"/>
        <end position="1040"/>
    </location>
</feature>
<evidence type="ECO:0000256" key="10">
    <source>
        <dbReference type="SAM" id="MobiDB-lite"/>
    </source>
</evidence>
<dbReference type="InterPro" id="IPR017927">
    <property type="entry name" value="FAD-bd_FR_type"/>
</dbReference>
<reference evidence="14" key="1">
    <citation type="submission" date="2018-05" db="EMBL/GenBank/DDBJ databases">
        <title>Draft genome sequence of Stemphylium lycopersici strain CIDEFI 213.</title>
        <authorList>
            <person name="Medina R."/>
            <person name="Franco M.E.E."/>
            <person name="Lucentini C.G."/>
            <person name="Saparrat M.C.N."/>
            <person name="Balatti P.A."/>
        </authorList>
    </citation>
    <scope>NUCLEOTIDE SEQUENCE [LARGE SCALE GENOMIC DNA]</scope>
    <source>
        <strain evidence="14">CIDEFI 213</strain>
    </source>
</reference>
<dbReference type="Proteomes" id="UP000249619">
    <property type="component" value="Unassembled WGS sequence"/>
</dbReference>
<feature type="compositionally biased region" description="Basic and acidic residues" evidence="10">
    <location>
        <begin position="713"/>
        <end position="731"/>
    </location>
</feature>
<sequence length="1201" mass="135192">MANSPHERAANRSNIEDSSDYDPFKYSHGLAGVNQPLNYLFVNILVATALVPTTLALCFRIFVSVRNDRRRLSAVASCRGQDFWKSNRHSNWGSFKRHFLYAPVKSSSSIETLSFIPSVSRPLRPHLAVILVYFFSNLAYCFAIPRQPCVQMVAEFRGRSGALAAFNLILTVLFALRNNLLIQLLHVSYDTFNLFHRWAARIVVLESAAHVSAFLYNTYQVTHEDKSGWRAVSWILAQSVSFKCGLTSFVAFLLLMLHSIGPFRRSFYETFLTLHRVGVAIAISGIYFHLARHALPQLPWIYLVIFLLVLEHAARLYRIVRHNLSWKQKTWSHVRLEALPGEATRVTFSLPHSWNANPGSHIQIYLPRIALLGSHPFSVAWSQSSGYANSLSEKLPTTIDDLETERGPSTVTCIIRSRQGMTRSLHQLASKADNVQLRIWGAIEGPYGGNHYFDSYGTVVLFAGGVGITHQLSFVRHLLVAHNQNTAATQKIVLVWCMADLDALGTLDTPLEYPAALLKRRVQRPGYLYAVVDKAHITTDPGKALINSLDAFTKSNIEAHLAQNRDSAVVNGLITAYEDEEVALNRAKRGKVAKLTLSTDDLVAAWQITNKGTQVPIWFVSGDSKNAGAREQRNLWICLEEARVALNIDERLGEKGTWLACGPGIKRIITRSLKRQEGQSLRDDQVDALERVFDDEEKEEADRQARQERRRLVRDTEHIKDTEKLGRKDSSRSLQPPKIPTRKSSLKSLALKAKTQPSDARAPKLRVTTRDATISLTNADQHRATSLMKYTLLMAHGKRLEAEETWLLETTPSGRSIGRRESMRTIGDGSRTEDDTESRCNQGSEAGAENLLTPQETWRASSRQPSVDDHGHESERQSRREGFQQPSWQYDVPSDNDSHSGQEQRVRNRRSAAPSPSQSLLGYRSPEVDLETEPEPTLQVRRSRRDLLIELQSDEDALLREYARVSLLDSAAFKDQRDNRKEDVSHETDHEAYRRDIDQAGYQSARSASGAPTPLFRPPPSTEPEHRTDEESQPPVPSLLYSSLSLSSLSTFASHTPAENTTHATSFVGQQRVVHIPENRSLKPAPANPDDEEEKLQPRSEPDTLRSKKIVEREQYRAAISKPYVGQDQQQQQQQQQQSKDNVSRSESLFAKSKGLREKGKEISGRLAELRERQKPAVVKKKNGKWDAGDALGHLGSNSER</sequence>
<keyword evidence="4 11" id="KW-0812">Transmembrane</keyword>
<dbReference type="GO" id="GO:0015677">
    <property type="term" value="P:copper ion import"/>
    <property type="evidence" value="ECO:0007669"/>
    <property type="project" value="TreeGrafter"/>
</dbReference>
<comment type="caution">
    <text evidence="13">The sequence shown here is derived from an EMBL/GenBank/DDBJ whole genome shotgun (WGS) entry which is preliminary data.</text>
</comment>
<dbReference type="PANTHER" id="PTHR32361">
    <property type="entry name" value="FERRIC/CUPRIC REDUCTASE TRANSMEMBRANE COMPONENT"/>
    <property type="match status" value="1"/>
</dbReference>
<proteinExistence type="inferred from homology"/>